<keyword evidence="4 5" id="KW-0326">Glycosidase</keyword>
<evidence type="ECO:0000313" key="7">
    <source>
        <dbReference type="EMBL" id="KAA4541985.1"/>
    </source>
</evidence>
<evidence type="ECO:0000256" key="2">
    <source>
        <dbReference type="ARBA" id="ARBA00022729"/>
    </source>
</evidence>
<evidence type="ECO:0000313" key="14">
    <source>
        <dbReference type="Proteomes" id="UP000478493"/>
    </source>
</evidence>
<dbReference type="SUPFAM" id="SSF75005">
    <property type="entry name" value="Arabinanase/levansucrase/invertase"/>
    <property type="match status" value="1"/>
</dbReference>
<sequence>MRILLYFLLILLVGCSSGQNKKTHERVDLDSVPVYTNPLLSRGGDPWAVFHNGIYYYTQSMSDRITLWATDDITRLAEASQKDVWVPQNSSNAFHLWGPEIHYINNKWYIYCCADDGNIDNRQIYVLENESADPMKGEFVMKGRISTDEDNNWAIHASTFEHGGKRYLIWCGWQKRRVYQENQCIYIAEMENPWTLASDRILISEPEYEWECQWISIDGNKTAYPIRVNEAPQFFYSLKKDKLLIYYSASGNWTPYYCVGLLTADTDSDLLNPASWKKAPEPVFKQAPENHVYGPGSICFIPSPDGKEWYMLYHARKSLYDMLVLDSRTPRMQKIEWDKEGIPVLGIPQKEGFPLRKPSGTPERK</sequence>
<dbReference type="EMBL" id="QRJR01000001">
    <property type="protein sequence ID" value="RHH52872.1"/>
    <property type="molecule type" value="Genomic_DNA"/>
</dbReference>
<dbReference type="InterPro" id="IPR006710">
    <property type="entry name" value="Glyco_hydro_43"/>
</dbReference>
<dbReference type="Proteomes" id="UP000478493">
    <property type="component" value="Unassembled WGS sequence"/>
</dbReference>
<keyword evidence="3 5" id="KW-0378">Hydrolase</keyword>
<comment type="similarity">
    <text evidence="1 5">Belongs to the glycosyl hydrolase 43 family.</text>
</comment>
<gene>
    <name evidence="11" type="ORF">DW206_02365</name>
    <name evidence="10" type="ORF">DWX70_26105</name>
    <name evidence="7" type="ORF">F3B85_02190</name>
    <name evidence="8" type="ORF">PO240_16140</name>
    <name evidence="9" type="ORF">PQ628_05710</name>
</gene>
<feature type="signal peptide" evidence="6">
    <location>
        <begin position="1"/>
        <end position="18"/>
    </location>
</feature>
<evidence type="ECO:0000256" key="6">
    <source>
        <dbReference type="SAM" id="SignalP"/>
    </source>
</evidence>
<accession>A0A1Y4Q0V6</accession>
<feature type="chain" id="PRO_5042691943" evidence="6">
    <location>
        <begin position="19"/>
        <end position="365"/>
    </location>
</feature>
<dbReference type="InterPro" id="IPR016828">
    <property type="entry name" value="Alpha-L-arabinofuranosidase"/>
</dbReference>
<organism evidence="11 13">
    <name type="scientific">Bacteroides ovatus</name>
    <dbReference type="NCBI Taxonomy" id="28116"/>
    <lineage>
        <taxon>Bacteria</taxon>
        <taxon>Pseudomonadati</taxon>
        <taxon>Bacteroidota</taxon>
        <taxon>Bacteroidia</taxon>
        <taxon>Bacteroidales</taxon>
        <taxon>Bacteroidaceae</taxon>
        <taxon>Bacteroides</taxon>
    </lineage>
</organism>
<evidence type="ECO:0000313" key="13">
    <source>
        <dbReference type="Proteomes" id="UP000283329"/>
    </source>
</evidence>
<evidence type="ECO:0000256" key="3">
    <source>
        <dbReference type="ARBA" id="ARBA00022801"/>
    </source>
</evidence>
<dbReference type="GO" id="GO:0005975">
    <property type="term" value="P:carbohydrate metabolic process"/>
    <property type="evidence" value="ECO:0007669"/>
    <property type="project" value="InterPro"/>
</dbReference>
<dbReference type="EMBL" id="QRVZ01000044">
    <property type="protein sequence ID" value="RGS78274.1"/>
    <property type="molecule type" value="Genomic_DNA"/>
</dbReference>
<dbReference type="Proteomes" id="UP000266492">
    <property type="component" value="Unassembled WGS sequence"/>
</dbReference>
<evidence type="ECO:0000313" key="8">
    <source>
        <dbReference type="EMBL" id="MDC2409405.1"/>
    </source>
</evidence>
<reference evidence="8" key="3">
    <citation type="submission" date="2022-10" db="EMBL/GenBank/DDBJ databases">
        <title>Human gut microbiome strain richness.</title>
        <authorList>
            <person name="Chen-Liaw A."/>
        </authorList>
    </citation>
    <scope>NUCLEOTIDE SEQUENCE</scope>
    <source>
        <strain evidence="8">F7_m1001271B151109d0_201107</strain>
        <strain evidence="9">RTP21484st1_H8_RTP21484_190118</strain>
    </source>
</reference>
<dbReference type="PANTHER" id="PTHR43817:SF1">
    <property type="entry name" value="HYDROLASE, FAMILY 43, PUTATIVE (AFU_ORTHOLOGUE AFUA_3G01660)-RELATED"/>
    <property type="match status" value="1"/>
</dbReference>
<dbReference type="AlphaFoldDB" id="A0A1Y4Q0V6"/>
<dbReference type="PANTHER" id="PTHR43817">
    <property type="entry name" value="GLYCOSYL HYDROLASE"/>
    <property type="match status" value="1"/>
</dbReference>
<dbReference type="EMBL" id="JAQQPO010000005">
    <property type="protein sequence ID" value="MDC7957703.1"/>
    <property type="molecule type" value="Genomic_DNA"/>
</dbReference>
<name>A0A1Y4Q0V6_BACOV</name>
<dbReference type="EMBL" id="JAQNWR010000011">
    <property type="protein sequence ID" value="MDC2409405.1"/>
    <property type="molecule type" value="Genomic_DNA"/>
</dbReference>
<dbReference type="CDD" id="cd18820">
    <property type="entry name" value="GH43_LbAraf43-like"/>
    <property type="match status" value="1"/>
</dbReference>
<dbReference type="Proteomes" id="UP001214017">
    <property type="component" value="Unassembled WGS sequence"/>
</dbReference>
<evidence type="ECO:0000313" key="9">
    <source>
        <dbReference type="EMBL" id="MDC7957703.1"/>
    </source>
</evidence>
<evidence type="ECO:0000313" key="10">
    <source>
        <dbReference type="EMBL" id="RGS78274.1"/>
    </source>
</evidence>
<dbReference type="Gene3D" id="2.115.10.20">
    <property type="entry name" value="Glycosyl hydrolase domain, family 43"/>
    <property type="match status" value="1"/>
</dbReference>
<evidence type="ECO:0000256" key="4">
    <source>
        <dbReference type="ARBA" id="ARBA00023295"/>
    </source>
</evidence>
<dbReference type="Proteomes" id="UP000283329">
    <property type="component" value="Unassembled WGS sequence"/>
</dbReference>
<dbReference type="GeneID" id="69482012"/>
<evidence type="ECO:0000256" key="5">
    <source>
        <dbReference type="RuleBase" id="RU361187"/>
    </source>
</evidence>
<dbReference type="GO" id="GO:0004553">
    <property type="term" value="F:hydrolase activity, hydrolyzing O-glycosyl compounds"/>
    <property type="evidence" value="ECO:0007669"/>
    <property type="project" value="InterPro"/>
</dbReference>
<evidence type="ECO:0000313" key="11">
    <source>
        <dbReference type="EMBL" id="RHH52872.1"/>
    </source>
</evidence>
<dbReference type="RefSeq" id="WP_004316154.1">
    <property type="nucleotide sequence ID" value="NZ_BAABYJ010000002.1"/>
</dbReference>
<comment type="caution">
    <text evidence="11">The sequence shown here is derived from an EMBL/GenBank/DDBJ whole genome shotgun (WGS) entry which is preliminary data.</text>
</comment>
<dbReference type="Proteomes" id="UP001215078">
    <property type="component" value="Unassembled WGS sequence"/>
</dbReference>
<reference evidence="12 13" key="1">
    <citation type="submission" date="2018-08" db="EMBL/GenBank/DDBJ databases">
        <title>A genome reference for cultivated species of the human gut microbiota.</title>
        <authorList>
            <person name="Zou Y."/>
            <person name="Xue W."/>
            <person name="Luo G."/>
        </authorList>
    </citation>
    <scope>NUCLEOTIDE SEQUENCE [LARGE SCALE GENOMIC DNA]</scope>
    <source>
        <strain evidence="10 12">AF20-9LB</strain>
        <strain evidence="11 13">AM17-48</strain>
    </source>
</reference>
<dbReference type="EMBL" id="VWGP01000002">
    <property type="protein sequence ID" value="KAA4541985.1"/>
    <property type="molecule type" value="Genomic_DNA"/>
</dbReference>
<dbReference type="PROSITE" id="PS51257">
    <property type="entry name" value="PROKAR_LIPOPROTEIN"/>
    <property type="match status" value="1"/>
</dbReference>
<dbReference type="Pfam" id="PF04616">
    <property type="entry name" value="Glyco_hydro_43"/>
    <property type="match status" value="1"/>
</dbReference>
<reference evidence="7 14" key="2">
    <citation type="journal article" date="2019" name="Nat. Med.">
        <title>A library of human gut bacterial isolates paired with longitudinal multiomics data enables mechanistic microbiome research.</title>
        <authorList>
            <person name="Poyet M."/>
            <person name="Groussin M."/>
            <person name="Gibbons S.M."/>
            <person name="Avila-Pacheco J."/>
            <person name="Jiang X."/>
            <person name="Kearney S.M."/>
            <person name="Perrotta A.R."/>
            <person name="Berdy B."/>
            <person name="Zhao S."/>
            <person name="Lieberman T.D."/>
            <person name="Swanson P.K."/>
            <person name="Smith M."/>
            <person name="Roesemann S."/>
            <person name="Alexander J.E."/>
            <person name="Rich S.A."/>
            <person name="Livny J."/>
            <person name="Vlamakis H."/>
            <person name="Clish C."/>
            <person name="Bullock K."/>
            <person name="Deik A."/>
            <person name="Scott J."/>
            <person name="Pierce K.A."/>
            <person name="Xavier R.J."/>
            <person name="Alm E.J."/>
        </authorList>
    </citation>
    <scope>NUCLEOTIDE SEQUENCE [LARGE SCALE GENOMIC DNA]</scope>
    <source>
        <strain evidence="7 14">BIOML-A41</strain>
    </source>
</reference>
<evidence type="ECO:0000256" key="1">
    <source>
        <dbReference type="ARBA" id="ARBA00009865"/>
    </source>
</evidence>
<dbReference type="InterPro" id="IPR023296">
    <property type="entry name" value="Glyco_hydro_beta-prop_sf"/>
</dbReference>
<protein>
    <submittedName>
        <fullName evidence="7">Family 43 glycosylhydrolase</fullName>
    </submittedName>
    <submittedName>
        <fullName evidence="8">Glycoside hydrolase family 43 protein</fullName>
    </submittedName>
    <submittedName>
        <fullName evidence="11">Glycosyl hydrolase</fullName>
    </submittedName>
</protein>
<dbReference type="PIRSF" id="PIRSF025414">
    <property type="entry name" value="Alpha-L-arabinofuranosidase"/>
    <property type="match status" value="1"/>
</dbReference>
<proteinExistence type="inferred from homology"/>
<evidence type="ECO:0000313" key="12">
    <source>
        <dbReference type="Proteomes" id="UP000266492"/>
    </source>
</evidence>
<keyword evidence="2 6" id="KW-0732">Signal</keyword>